<evidence type="ECO:0000313" key="3">
    <source>
        <dbReference type="Proteomes" id="UP000184388"/>
    </source>
</evidence>
<gene>
    <name evidence="2" type="ORF">SAMN05216268_1564</name>
</gene>
<organism evidence="2 3">
    <name type="scientific">Streptomyces yunnanensis</name>
    <dbReference type="NCBI Taxonomy" id="156453"/>
    <lineage>
        <taxon>Bacteria</taxon>
        <taxon>Bacillati</taxon>
        <taxon>Actinomycetota</taxon>
        <taxon>Actinomycetes</taxon>
        <taxon>Kitasatosporales</taxon>
        <taxon>Streptomycetaceae</taxon>
        <taxon>Streptomyces</taxon>
    </lineage>
</organism>
<name>A0A9X8N9S0_9ACTN</name>
<reference evidence="3" key="1">
    <citation type="submission" date="2016-11" db="EMBL/GenBank/DDBJ databases">
        <authorList>
            <person name="Jaros S."/>
            <person name="Januszkiewicz K."/>
            <person name="Wedrychowicz H."/>
        </authorList>
    </citation>
    <scope>NUCLEOTIDE SEQUENCE [LARGE SCALE GENOMIC DNA]</scope>
    <source>
        <strain evidence="3">CGMCC 4.3555</strain>
    </source>
</reference>
<dbReference type="Proteomes" id="UP000184388">
    <property type="component" value="Unassembled WGS sequence"/>
</dbReference>
<proteinExistence type="predicted"/>
<evidence type="ECO:0000256" key="1">
    <source>
        <dbReference type="SAM" id="MobiDB-lite"/>
    </source>
</evidence>
<sequence>MTAPSRKSASYQQFLQKVQGANPIGEIMIVTDDLSSHNSLSTRTWLEEHPLIRHVFIHVGACWLNLREGWWRIFRKAALPGPSFAGPGEIDQTTRLATDQLNSRANPGYGADPPHQPANYDASMCTPIEEVSNLALVPG</sequence>
<dbReference type="AlphaFoldDB" id="A0A9X8N9S0"/>
<protein>
    <recommendedName>
        <fullName evidence="4">DDE superfamily endonuclease</fullName>
    </recommendedName>
</protein>
<evidence type="ECO:0008006" key="4">
    <source>
        <dbReference type="Google" id="ProtNLM"/>
    </source>
</evidence>
<dbReference type="EMBL" id="FRBK01000056">
    <property type="protein sequence ID" value="SHN35336.1"/>
    <property type="molecule type" value="Genomic_DNA"/>
</dbReference>
<comment type="caution">
    <text evidence="2">The sequence shown here is derived from an EMBL/GenBank/DDBJ whole genome shotgun (WGS) entry which is preliminary data.</text>
</comment>
<accession>A0A9X8N9S0</accession>
<feature type="region of interest" description="Disordered" evidence="1">
    <location>
        <begin position="102"/>
        <end position="121"/>
    </location>
</feature>
<evidence type="ECO:0000313" key="2">
    <source>
        <dbReference type="EMBL" id="SHN35336.1"/>
    </source>
</evidence>